<feature type="signal peptide" evidence="1">
    <location>
        <begin position="1"/>
        <end position="21"/>
    </location>
</feature>
<keyword evidence="3" id="KW-1185">Reference proteome</keyword>
<dbReference type="EMBL" id="MCFK01003917">
    <property type="protein sequence ID" value="RKF61750.1"/>
    <property type="molecule type" value="Genomic_DNA"/>
</dbReference>
<comment type="caution">
    <text evidence="2">The sequence shown here is derived from an EMBL/GenBank/DDBJ whole genome shotgun (WGS) entry which is preliminary data.</text>
</comment>
<evidence type="ECO:0000313" key="2">
    <source>
        <dbReference type="EMBL" id="RKF61750.1"/>
    </source>
</evidence>
<feature type="chain" id="PRO_5019277144" evidence="1">
    <location>
        <begin position="22"/>
        <end position="190"/>
    </location>
</feature>
<protein>
    <submittedName>
        <fullName evidence="2">Uncharacterized protein</fullName>
    </submittedName>
</protein>
<organism evidence="2 3">
    <name type="scientific">Erysiphe neolycopersici</name>
    <dbReference type="NCBI Taxonomy" id="212602"/>
    <lineage>
        <taxon>Eukaryota</taxon>
        <taxon>Fungi</taxon>
        <taxon>Dikarya</taxon>
        <taxon>Ascomycota</taxon>
        <taxon>Pezizomycotina</taxon>
        <taxon>Leotiomycetes</taxon>
        <taxon>Erysiphales</taxon>
        <taxon>Erysiphaceae</taxon>
        <taxon>Erysiphe</taxon>
    </lineage>
</organism>
<reference evidence="2 3" key="1">
    <citation type="journal article" date="2018" name="BMC Genomics">
        <title>Comparative genome analyses reveal sequence features reflecting distinct modes of host-adaptation between dicot and monocot powdery mildew.</title>
        <authorList>
            <person name="Wu Y."/>
            <person name="Ma X."/>
            <person name="Pan Z."/>
            <person name="Kale S.D."/>
            <person name="Song Y."/>
            <person name="King H."/>
            <person name="Zhang Q."/>
            <person name="Presley C."/>
            <person name="Deng X."/>
            <person name="Wei C.I."/>
            <person name="Xiao S."/>
        </authorList>
    </citation>
    <scope>NUCLEOTIDE SEQUENCE [LARGE SCALE GENOMIC DNA]</scope>
    <source>
        <strain evidence="2">UMSG2</strain>
    </source>
</reference>
<gene>
    <name evidence="2" type="ORF">OnM2_039091</name>
</gene>
<keyword evidence="1" id="KW-0732">Signal</keyword>
<evidence type="ECO:0000256" key="1">
    <source>
        <dbReference type="SAM" id="SignalP"/>
    </source>
</evidence>
<proteinExistence type="predicted"/>
<evidence type="ECO:0000313" key="3">
    <source>
        <dbReference type="Proteomes" id="UP000286134"/>
    </source>
</evidence>
<sequence length="190" mass="22033">MLLRLLITFVVLTINVGNVFAEGESSGADQNKESRFSKLRISRPNFMKNQKSRTEGTKFNKPGNYRVYCLGRIYEKQEITNTLANICKINPTTGQASISQMAIPYEPKNKKNIPAGALFYLWPTGRGPKTSYSKPSNFHRILFDNKCEVKDVLMQLPKFGKIVSMARKEFRIYDRKDYFYKSCWIKYDNK</sequence>
<name>A0A420HWH6_9PEZI</name>
<dbReference type="Proteomes" id="UP000286134">
    <property type="component" value="Unassembled WGS sequence"/>
</dbReference>
<dbReference type="AlphaFoldDB" id="A0A420HWH6"/>
<accession>A0A420HWH6</accession>